<feature type="compositionally biased region" description="Polar residues" evidence="2">
    <location>
        <begin position="531"/>
        <end position="540"/>
    </location>
</feature>
<feature type="region of interest" description="Disordered" evidence="2">
    <location>
        <begin position="404"/>
        <end position="461"/>
    </location>
</feature>
<feature type="compositionally biased region" description="Low complexity" evidence="2">
    <location>
        <begin position="431"/>
        <end position="449"/>
    </location>
</feature>
<reference evidence="4" key="1">
    <citation type="journal article" date="2020" name="Stud. Mycol.">
        <title>101 Dothideomycetes genomes: a test case for predicting lifestyles and emergence of pathogens.</title>
        <authorList>
            <person name="Haridas S."/>
            <person name="Albert R."/>
            <person name="Binder M."/>
            <person name="Bloem J."/>
            <person name="Labutti K."/>
            <person name="Salamov A."/>
            <person name="Andreopoulos B."/>
            <person name="Baker S."/>
            <person name="Barry K."/>
            <person name="Bills G."/>
            <person name="Bluhm B."/>
            <person name="Cannon C."/>
            <person name="Castanera R."/>
            <person name="Culley D."/>
            <person name="Daum C."/>
            <person name="Ezra D."/>
            <person name="Gonzalez J."/>
            <person name="Henrissat B."/>
            <person name="Kuo A."/>
            <person name="Liang C."/>
            <person name="Lipzen A."/>
            <person name="Lutzoni F."/>
            <person name="Magnuson J."/>
            <person name="Mondo S."/>
            <person name="Nolan M."/>
            <person name="Ohm R."/>
            <person name="Pangilinan J."/>
            <person name="Park H.-J."/>
            <person name="Ramirez L."/>
            <person name="Alfaro M."/>
            <person name="Sun H."/>
            <person name="Tritt A."/>
            <person name="Yoshinaga Y."/>
            <person name="Zwiers L.-H."/>
            <person name="Turgeon B."/>
            <person name="Goodwin S."/>
            <person name="Spatafora J."/>
            <person name="Crous P."/>
            <person name="Grigoriev I."/>
        </authorList>
    </citation>
    <scope>NUCLEOTIDE SEQUENCE</scope>
    <source>
        <strain evidence="4">CBS 627.86</strain>
    </source>
</reference>
<dbReference type="SMART" id="SM00451">
    <property type="entry name" value="ZnF_U1"/>
    <property type="match status" value="2"/>
</dbReference>
<sequence length="619" mass="68370">MAPSHTCEICKRRIPPSNWDSHKASKKHQRLEAAQQPKQCDICGRSIEFKDWDAHCRSKKHRKLEDVRRRQQAPTPQLAAAQETQEEQAQQADKQSERGDSGFESDDDDMPPTESSYKTMKEQVLTNAFALYGKRHPHSSQYDVIVTRTYSLEKYKTTHRAALIVYLEPGSKEVWKLLKKSRPNATPYDAVDQLDIWLRDELDDAINKMRPGDVYKAKEHKGSNRVANDSADKMDIDAPASRKQSTLPSKNQRVAKTDKQASSTTQQPLKRQIHFTRNSIIATAGEPVTNIPAITTTHDTPSLANADLANSNPEKSKQNTDKSKPLNATPPSSNPHNQFIRPPGFRPPKYLGTLPLIPTRPPDNLSASIRPTPLAYRRVPQPQLPLKSISGPLLSSSVRLSQHPYFQSSNTPQTLSSAPPLPQERRDSLATDPPASSTSSIISTATSDTVVPESHRQALSNHAVSVEDVFKRKRDEKADVALDLRKPEEKRFKGGDGLEKAVTRTHGTGEVQSSEDAEQDEEDKSLEKSMTLPNGSSAGVNNEGEDANWIRKLTQSDDAGNVSEGTRTFTFEKEIEKRSEPDDAEGKEDGGQGSSLFGDPTGGGGEGGFSGRVFGRSFG</sequence>
<feature type="compositionally biased region" description="Polar residues" evidence="2">
    <location>
        <begin position="292"/>
        <end position="313"/>
    </location>
</feature>
<keyword evidence="5" id="KW-1185">Reference proteome</keyword>
<evidence type="ECO:0000259" key="3">
    <source>
        <dbReference type="SMART" id="SM00451"/>
    </source>
</evidence>
<organism evidence="4 5">
    <name type="scientific">Lophiotrema nucula</name>
    <dbReference type="NCBI Taxonomy" id="690887"/>
    <lineage>
        <taxon>Eukaryota</taxon>
        <taxon>Fungi</taxon>
        <taxon>Dikarya</taxon>
        <taxon>Ascomycota</taxon>
        <taxon>Pezizomycotina</taxon>
        <taxon>Dothideomycetes</taxon>
        <taxon>Pleosporomycetidae</taxon>
        <taxon>Pleosporales</taxon>
        <taxon>Lophiotremataceae</taxon>
        <taxon>Lophiotrema</taxon>
    </lineage>
</organism>
<accession>A0A6A5ZU61</accession>
<feature type="region of interest" description="Disordered" evidence="2">
    <location>
        <begin position="58"/>
        <end position="116"/>
    </location>
</feature>
<feature type="region of interest" description="Disordered" evidence="2">
    <location>
        <begin position="1"/>
        <end position="38"/>
    </location>
</feature>
<evidence type="ECO:0000256" key="1">
    <source>
        <dbReference type="ARBA" id="ARBA00022771"/>
    </source>
</evidence>
<feature type="compositionally biased region" description="Low complexity" evidence="2">
    <location>
        <begin position="72"/>
        <end position="92"/>
    </location>
</feature>
<dbReference type="GO" id="GO:0008270">
    <property type="term" value="F:zinc ion binding"/>
    <property type="evidence" value="ECO:0007669"/>
    <property type="project" value="UniProtKB-KW"/>
</dbReference>
<feature type="compositionally biased region" description="Gly residues" evidence="2">
    <location>
        <begin position="600"/>
        <end position="610"/>
    </location>
</feature>
<feature type="domain" description="U1-type" evidence="3">
    <location>
        <begin position="36"/>
        <end position="68"/>
    </location>
</feature>
<dbReference type="EMBL" id="ML977310">
    <property type="protein sequence ID" value="KAF2122423.1"/>
    <property type="molecule type" value="Genomic_DNA"/>
</dbReference>
<keyword evidence="1" id="KW-0863">Zinc-finger</keyword>
<dbReference type="OrthoDB" id="10682563at2759"/>
<evidence type="ECO:0000313" key="4">
    <source>
        <dbReference type="EMBL" id="KAF2122423.1"/>
    </source>
</evidence>
<gene>
    <name evidence="4" type="ORF">BDV96DRAFT_639013</name>
</gene>
<keyword evidence="1" id="KW-0479">Metal-binding</keyword>
<protein>
    <recommendedName>
        <fullName evidence="3">U1-type domain-containing protein</fullName>
    </recommendedName>
</protein>
<dbReference type="AlphaFoldDB" id="A0A6A5ZU61"/>
<feature type="compositionally biased region" description="Basic and acidic residues" evidence="2">
    <location>
        <begin position="570"/>
        <end position="581"/>
    </location>
</feature>
<feature type="region of interest" description="Disordered" evidence="2">
    <location>
        <begin position="291"/>
        <end position="369"/>
    </location>
</feature>
<evidence type="ECO:0000256" key="2">
    <source>
        <dbReference type="SAM" id="MobiDB-lite"/>
    </source>
</evidence>
<feature type="region of interest" description="Disordered" evidence="2">
    <location>
        <begin position="491"/>
        <end position="619"/>
    </location>
</feature>
<evidence type="ECO:0000313" key="5">
    <source>
        <dbReference type="Proteomes" id="UP000799770"/>
    </source>
</evidence>
<feature type="domain" description="U1-type" evidence="3">
    <location>
        <begin position="2"/>
        <end position="35"/>
    </location>
</feature>
<feature type="compositionally biased region" description="Acidic residues" evidence="2">
    <location>
        <begin position="513"/>
        <end position="524"/>
    </location>
</feature>
<feature type="compositionally biased region" description="Basic and acidic residues" evidence="2">
    <location>
        <begin position="491"/>
        <end position="502"/>
    </location>
</feature>
<feature type="region of interest" description="Disordered" evidence="2">
    <location>
        <begin position="216"/>
        <end position="273"/>
    </location>
</feature>
<dbReference type="GO" id="GO:0003676">
    <property type="term" value="F:nucleic acid binding"/>
    <property type="evidence" value="ECO:0007669"/>
    <property type="project" value="InterPro"/>
</dbReference>
<keyword evidence="1" id="KW-0862">Zinc</keyword>
<feature type="compositionally biased region" description="Basic and acidic residues" evidence="2">
    <location>
        <begin position="314"/>
        <end position="324"/>
    </location>
</feature>
<dbReference type="Proteomes" id="UP000799770">
    <property type="component" value="Unassembled WGS sequence"/>
</dbReference>
<dbReference type="InterPro" id="IPR003604">
    <property type="entry name" value="Matrin/U1-like-C_Znf_C2H2"/>
</dbReference>
<feature type="compositionally biased region" description="Polar residues" evidence="2">
    <location>
        <begin position="404"/>
        <end position="417"/>
    </location>
</feature>
<proteinExistence type="predicted"/>
<feature type="compositionally biased region" description="Polar residues" evidence="2">
    <location>
        <begin position="242"/>
        <end position="273"/>
    </location>
</feature>
<name>A0A6A5ZU61_9PLEO</name>